<dbReference type="AlphaFoldDB" id="A0A4Q0I2I4"/>
<dbReference type="InterPro" id="IPR003313">
    <property type="entry name" value="AraC-bd"/>
</dbReference>
<dbReference type="PANTHER" id="PTHR43280">
    <property type="entry name" value="ARAC-FAMILY TRANSCRIPTIONAL REGULATOR"/>
    <property type="match status" value="1"/>
</dbReference>
<dbReference type="SUPFAM" id="SSF51215">
    <property type="entry name" value="Regulatory protein AraC"/>
    <property type="match status" value="1"/>
</dbReference>
<keyword evidence="1" id="KW-0805">Transcription regulation</keyword>
<feature type="domain" description="HTH araC/xylS-type" evidence="4">
    <location>
        <begin position="185"/>
        <end position="283"/>
    </location>
</feature>
<dbReference type="Pfam" id="PF02311">
    <property type="entry name" value="AraC_binding"/>
    <property type="match status" value="1"/>
</dbReference>
<proteinExistence type="predicted"/>
<evidence type="ECO:0000313" key="5">
    <source>
        <dbReference type="EMBL" id="RXE58418.1"/>
    </source>
</evidence>
<dbReference type="InterPro" id="IPR037923">
    <property type="entry name" value="HTH-like"/>
</dbReference>
<evidence type="ECO:0000256" key="1">
    <source>
        <dbReference type="ARBA" id="ARBA00023015"/>
    </source>
</evidence>
<dbReference type="Gene3D" id="2.60.120.10">
    <property type="entry name" value="Jelly Rolls"/>
    <property type="match status" value="1"/>
</dbReference>
<keyword evidence="6" id="KW-1185">Reference proteome</keyword>
<dbReference type="PROSITE" id="PS01124">
    <property type="entry name" value="HTH_ARAC_FAMILY_2"/>
    <property type="match status" value="1"/>
</dbReference>
<comment type="caution">
    <text evidence="5">The sequence shown here is derived from an EMBL/GenBank/DDBJ whole genome shotgun (WGS) entry which is preliminary data.</text>
</comment>
<evidence type="ECO:0000259" key="4">
    <source>
        <dbReference type="PROSITE" id="PS01124"/>
    </source>
</evidence>
<dbReference type="SMART" id="SM00342">
    <property type="entry name" value="HTH_ARAC"/>
    <property type="match status" value="1"/>
</dbReference>
<evidence type="ECO:0000256" key="2">
    <source>
        <dbReference type="ARBA" id="ARBA00023125"/>
    </source>
</evidence>
<evidence type="ECO:0000313" key="6">
    <source>
        <dbReference type="Proteomes" id="UP000289166"/>
    </source>
</evidence>
<dbReference type="EMBL" id="RLII01000018">
    <property type="protein sequence ID" value="RXE58418.1"/>
    <property type="molecule type" value="Genomic_DNA"/>
</dbReference>
<dbReference type="Proteomes" id="UP000289166">
    <property type="component" value="Unassembled WGS sequence"/>
</dbReference>
<dbReference type="InterPro" id="IPR018060">
    <property type="entry name" value="HTH_AraC"/>
</dbReference>
<dbReference type="SUPFAM" id="SSF46689">
    <property type="entry name" value="Homeodomain-like"/>
    <property type="match status" value="2"/>
</dbReference>
<dbReference type="InterPro" id="IPR014710">
    <property type="entry name" value="RmlC-like_jellyroll"/>
</dbReference>
<reference evidence="6" key="1">
    <citation type="submission" date="2018-11" db="EMBL/GenBank/DDBJ databases">
        <title>Genome sequencing of a novel mesophilic and cellulolytic organism within the genus Hungateiclostridium.</title>
        <authorList>
            <person name="Rettenmaier R."/>
            <person name="Liebl W."/>
            <person name="Zverlov V."/>
        </authorList>
    </citation>
    <scope>NUCLEOTIDE SEQUENCE [LARGE SCALE GENOMIC DNA]</scope>
    <source>
        <strain evidence="6">N2K1</strain>
    </source>
</reference>
<accession>A0A4Q0I2I4</accession>
<dbReference type="Gene3D" id="1.10.10.60">
    <property type="entry name" value="Homeodomain-like"/>
    <property type="match status" value="2"/>
</dbReference>
<dbReference type="InterPro" id="IPR018062">
    <property type="entry name" value="HTH_AraC-typ_CS"/>
</dbReference>
<name>A0A4Q0I2I4_9FIRM</name>
<sequence>MVVISNNIEIYSTEDNAFSISSSDVIGYFSMSKKHVHEKYEIYYLLSGERYYFIKDQVFRIKKGHLVFINQGEMHKTTDADLPDHKRMLVYFEKRFIETLNGSVSALLDFMAQKKYSVMELSLRDQNYIENIFREMTEEIIKKPTGFEVQLQGLLMKLLVFISRHVDEHNEKEYFSNCPKHEKIADIVKFINTNYSEQLSVGEIAERFYISQYYLCRTFKEITGYTIVQYINTVRVKEAKKLLSHDNLKMIQVAEKTGFGSIAQFNRVFREIVGCSPLNYRKSLDNQL</sequence>
<evidence type="ECO:0000256" key="3">
    <source>
        <dbReference type="ARBA" id="ARBA00023163"/>
    </source>
</evidence>
<dbReference type="GO" id="GO:0043565">
    <property type="term" value="F:sequence-specific DNA binding"/>
    <property type="evidence" value="ECO:0007669"/>
    <property type="project" value="InterPro"/>
</dbReference>
<gene>
    <name evidence="5" type="ORF">EFD62_12205</name>
</gene>
<dbReference type="GO" id="GO:0003700">
    <property type="term" value="F:DNA-binding transcription factor activity"/>
    <property type="evidence" value="ECO:0007669"/>
    <property type="project" value="InterPro"/>
</dbReference>
<keyword evidence="3" id="KW-0804">Transcription</keyword>
<dbReference type="InterPro" id="IPR009057">
    <property type="entry name" value="Homeodomain-like_sf"/>
</dbReference>
<organism evidence="5 6">
    <name type="scientific">Acetivibrio mesophilus</name>
    <dbReference type="NCBI Taxonomy" id="2487273"/>
    <lineage>
        <taxon>Bacteria</taxon>
        <taxon>Bacillati</taxon>
        <taxon>Bacillota</taxon>
        <taxon>Clostridia</taxon>
        <taxon>Eubacteriales</taxon>
        <taxon>Oscillospiraceae</taxon>
        <taxon>Acetivibrio</taxon>
    </lineage>
</organism>
<dbReference type="RefSeq" id="WP_083225095.1">
    <property type="nucleotide sequence ID" value="NZ_RLII01000018.1"/>
</dbReference>
<dbReference type="PANTHER" id="PTHR43280:SF28">
    <property type="entry name" value="HTH-TYPE TRANSCRIPTIONAL ACTIVATOR RHAS"/>
    <property type="match status" value="1"/>
</dbReference>
<dbReference type="PROSITE" id="PS00041">
    <property type="entry name" value="HTH_ARAC_FAMILY_1"/>
    <property type="match status" value="1"/>
</dbReference>
<keyword evidence="2" id="KW-0238">DNA-binding</keyword>
<dbReference type="OrthoDB" id="9782911at2"/>
<protein>
    <submittedName>
        <fullName evidence="5">AraC family transcriptional regulator</fullName>
    </submittedName>
</protein>
<dbReference type="Pfam" id="PF12833">
    <property type="entry name" value="HTH_18"/>
    <property type="match status" value="1"/>
</dbReference>